<evidence type="ECO:0000313" key="1">
    <source>
        <dbReference type="EMBL" id="SMX46550.1"/>
    </source>
</evidence>
<dbReference type="PIRSF" id="PIRSF028451">
    <property type="entry name" value="UCP028451"/>
    <property type="match status" value="1"/>
</dbReference>
<dbReference type="EMBL" id="FXYH01000013">
    <property type="protein sequence ID" value="SMX46550.1"/>
    <property type="molecule type" value="Genomic_DNA"/>
</dbReference>
<protein>
    <recommendedName>
        <fullName evidence="3">TIGR02453 family protein</fullName>
    </recommendedName>
</protein>
<proteinExistence type="predicted"/>
<dbReference type="AlphaFoldDB" id="A0A238KV84"/>
<dbReference type="InterPro" id="IPR015996">
    <property type="entry name" value="UCP028451"/>
</dbReference>
<organism evidence="1 2">
    <name type="scientific">Pelagimonas varians</name>
    <dbReference type="NCBI Taxonomy" id="696760"/>
    <lineage>
        <taxon>Bacteria</taxon>
        <taxon>Pseudomonadati</taxon>
        <taxon>Pseudomonadota</taxon>
        <taxon>Alphaproteobacteria</taxon>
        <taxon>Rhodobacterales</taxon>
        <taxon>Roseobacteraceae</taxon>
        <taxon>Pelagimonas</taxon>
    </lineage>
</organism>
<dbReference type="RefSeq" id="WP_097805836.1">
    <property type="nucleotide sequence ID" value="NZ_FXYH01000013.1"/>
</dbReference>
<dbReference type="OrthoDB" id="9794241at2"/>
<name>A0A238KV84_9RHOB</name>
<dbReference type="PANTHER" id="PTHR36452:SF1">
    <property type="entry name" value="DUF2461 DOMAIN-CONTAINING PROTEIN"/>
    <property type="match status" value="1"/>
</dbReference>
<dbReference type="InterPro" id="IPR012808">
    <property type="entry name" value="CHP02453"/>
</dbReference>
<gene>
    <name evidence="1" type="ORF">PEV8663_03324</name>
</gene>
<dbReference type="Pfam" id="PF09365">
    <property type="entry name" value="DUF2461"/>
    <property type="match status" value="1"/>
</dbReference>
<keyword evidence="2" id="KW-1185">Reference proteome</keyword>
<reference evidence="1 2" key="1">
    <citation type="submission" date="2017-05" db="EMBL/GenBank/DDBJ databases">
        <authorList>
            <person name="Song R."/>
            <person name="Chenine A.L."/>
            <person name="Ruprecht R.M."/>
        </authorList>
    </citation>
    <scope>NUCLEOTIDE SEQUENCE [LARGE SCALE GENOMIC DNA]</scope>
    <source>
        <strain evidence="1 2">CECT 8663</strain>
    </source>
</reference>
<evidence type="ECO:0000313" key="2">
    <source>
        <dbReference type="Proteomes" id="UP000220836"/>
    </source>
</evidence>
<dbReference type="PANTHER" id="PTHR36452">
    <property type="entry name" value="CHROMOSOME 12, WHOLE GENOME SHOTGUN SEQUENCE"/>
    <property type="match status" value="1"/>
</dbReference>
<accession>A0A238KV84</accession>
<dbReference type="Proteomes" id="UP000220836">
    <property type="component" value="Unassembled WGS sequence"/>
</dbReference>
<dbReference type="NCBIfam" id="TIGR02453">
    <property type="entry name" value="TIGR02453 family protein"/>
    <property type="match status" value="1"/>
</dbReference>
<evidence type="ECO:0008006" key="3">
    <source>
        <dbReference type="Google" id="ProtNLM"/>
    </source>
</evidence>
<sequence>MPGAVNANSLFEDTLVFLTELEENNNREWFQDHKTRYDTQIKRPAEGLMGDVAHWLAARHGTLPKAKLFRPYRDVRFSADKTPYHTHVHILWSLPDGRSWMTGISPSYATAGCGVMGFERDQLDQYRAAIDRNAGAEIETLLVSGHWRLEEPELKRVPPPYPQDHRHAQLLRRKSLVAWHDDLQDALRDDPGQALKDVFKEMAEVHEWLGRTLC</sequence>